<evidence type="ECO:0000256" key="2">
    <source>
        <dbReference type="ARBA" id="ARBA00005264"/>
    </source>
</evidence>
<comment type="subunit">
    <text evidence="10">Component of the 90S pre-ribosomes.</text>
</comment>
<dbReference type="InterPro" id="IPR036322">
    <property type="entry name" value="WD40_repeat_dom_sf"/>
</dbReference>
<evidence type="ECO:0000256" key="1">
    <source>
        <dbReference type="ARBA" id="ARBA00004604"/>
    </source>
</evidence>
<dbReference type="Gene3D" id="2.130.10.10">
    <property type="entry name" value="YVTN repeat-like/Quinoprotein amine dehydrogenase"/>
    <property type="match status" value="1"/>
</dbReference>
<comment type="function">
    <text evidence="9">May be involved in rRNA-processing and ribosome biosynthesis.</text>
</comment>
<dbReference type="Proteomes" id="UP000001996">
    <property type="component" value="Unassembled WGS sequence"/>
</dbReference>
<dbReference type="GO" id="GO:0000462">
    <property type="term" value="P:maturation of SSU-rRNA from tricistronic rRNA transcript (SSU-rRNA, 5.8S rRNA, LSU-rRNA)"/>
    <property type="evidence" value="ECO:0007669"/>
    <property type="project" value="EnsemblFungi"/>
</dbReference>
<keyword evidence="12" id="KW-0472">Membrane</keyword>
<dbReference type="GO" id="GO:0032040">
    <property type="term" value="C:small-subunit processome"/>
    <property type="evidence" value="ECO:0007669"/>
    <property type="project" value="EnsemblFungi"/>
</dbReference>
<dbReference type="EMBL" id="CH981531">
    <property type="protein sequence ID" value="EDK46989.1"/>
    <property type="molecule type" value="Genomic_DNA"/>
</dbReference>
<feature type="domain" description="Nucleolar protein 10-like second" evidence="14">
    <location>
        <begin position="485"/>
        <end position="533"/>
    </location>
</feature>
<evidence type="ECO:0000256" key="4">
    <source>
        <dbReference type="ARBA" id="ARBA00022552"/>
    </source>
</evidence>
<feature type="domain" description="NUC153" evidence="13">
    <location>
        <begin position="593"/>
        <end position="620"/>
    </location>
</feature>
<dbReference type="Pfam" id="PF08159">
    <property type="entry name" value="NUC153"/>
    <property type="match status" value="1"/>
</dbReference>
<dbReference type="InterPro" id="IPR001680">
    <property type="entry name" value="WD40_rpt"/>
</dbReference>
<dbReference type="HOGENOM" id="CLU_009923_0_0_1"/>
<dbReference type="AlphaFoldDB" id="A5E6D1"/>
<feature type="compositionally biased region" description="Basic and acidic residues" evidence="11">
    <location>
        <begin position="707"/>
        <end position="717"/>
    </location>
</feature>
<evidence type="ECO:0000259" key="14">
    <source>
        <dbReference type="Pfam" id="PF23097"/>
    </source>
</evidence>
<comment type="similarity">
    <text evidence="2">Belongs to the WD repeat NOL10/ENP2 family.</text>
</comment>
<evidence type="ECO:0000256" key="5">
    <source>
        <dbReference type="ARBA" id="ARBA00022553"/>
    </source>
</evidence>
<evidence type="ECO:0000256" key="12">
    <source>
        <dbReference type="SAM" id="Phobius"/>
    </source>
</evidence>
<dbReference type="InterPro" id="IPR015943">
    <property type="entry name" value="WD40/YVTN_repeat-like_dom_sf"/>
</dbReference>
<dbReference type="OMA" id="GYFMDVR"/>
<feature type="region of interest" description="Disordered" evidence="11">
    <location>
        <begin position="610"/>
        <end position="794"/>
    </location>
</feature>
<sequence length="794" mass="90495">MNLTIFFFTERASKPSCTHTHTDAAIFAHMLSSFFPSFFSLSLFLSFIFLFLFLIFVHFSFSSLQSLLSSLPSTYFIGRTSHQSQPLPHSYPFSYPHLHPHSIYIHININSHKMVLKSTSAGDVSIYQVSGSNVSRSLPDWIAKKRKKALKQDIDYSNRIELIQDFEFSEASNKIKVSPDGQYCMATGTYKPQIHVYDFANLSLKFERHTDCENVDFVILSQDWTKSVHLQVDRSIEFQTKGGIYYKTRIPKFGRSLCYNEVNCDLLVGALGNELYRLNLEQGRFLNPLHLETERGVNSVTVNKVHGLISAGLEDGTVEFWDPRSKSRVGKLWIDEQLGEPDIEVTTVSFRQDGLNFACGTSDGKTLLYDLRTNQPSIVKDQGYGFAIKNIEWLENSLKPDTILTSDKRIAKIWDRNSGKPFASMEPTVDINDVCHVANSGMFFMANEGMPMHTYYIPNLGPAPSWCSFLDNVTEELEEKPSDTIYSNYRFITKDDVRKLNLTHLIGSKVLRSYMHGYFIDTELYEKVNLIANPNSLRDQRERDIRKKIEQERESRIRTSNAIKNTKIKVNKDLATKLQDKIGGDMAESVINDDRFKEVFENPDFAVDETSHDYRQLNPVSREGKDITTTASSRGLTAAEESDEERANGNGGNGDALSGSDSESDDDDEDDDEEEEDEAARRQAEKVREKLRKKREEEARFQNIMQKVEKKDPKSKAASESFASQVKKIVKPKSADVKGRLQRHARGEAELTFTPSSSKKKFKPVKTDESGDKGRTKQRFDGRRIASRNQFRGM</sequence>
<dbReference type="GeneID" id="5230839"/>
<keyword evidence="3" id="KW-0690">Ribosome biogenesis</keyword>
<keyword evidence="7" id="KW-0677">Repeat</keyword>
<keyword evidence="17" id="KW-1185">Reference proteome</keyword>
<dbReference type="OrthoDB" id="273340at2759"/>
<accession>A5E6D1</accession>
<evidence type="ECO:0000256" key="11">
    <source>
        <dbReference type="SAM" id="MobiDB-lite"/>
    </source>
</evidence>
<dbReference type="FunFam" id="2.130.10.10:FF:000537">
    <property type="entry name" value="Ribosome biogenesis protein ENP2"/>
    <property type="match status" value="1"/>
</dbReference>
<reference evidence="16 17" key="1">
    <citation type="journal article" date="2009" name="Nature">
        <title>Evolution of pathogenicity and sexual reproduction in eight Candida genomes.</title>
        <authorList>
            <person name="Butler G."/>
            <person name="Rasmussen M.D."/>
            <person name="Lin M.F."/>
            <person name="Santos M.A."/>
            <person name="Sakthikumar S."/>
            <person name="Munro C.A."/>
            <person name="Rheinbay E."/>
            <person name="Grabherr M."/>
            <person name="Forche A."/>
            <person name="Reedy J.L."/>
            <person name="Agrafioti I."/>
            <person name="Arnaud M.B."/>
            <person name="Bates S."/>
            <person name="Brown A.J."/>
            <person name="Brunke S."/>
            <person name="Costanzo M.C."/>
            <person name="Fitzpatrick D.A."/>
            <person name="de Groot P.W."/>
            <person name="Harris D."/>
            <person name="Hoyer L.L."/>
            <person name="Hube B."/>
            <person name="Klis F.M."/>
            <person name="Kodira C."/>
            <person name="Lennard N."/>
            <person name="Logue M.E."/>
            <person name="Martin R."/>
            <person name="Neiman A.M."/>
            <person name="Nikolaou E."/>
            <person name="Quail M.A."/>
            <person name="Quinn J."/>
            <person name="Santos M.C."/>
            <person name="Schmitzberger F.F."/>
            <person name="Sherlock G."/>
            <person name="Shah P."/>
            <person name="Silverstein K.A."/>
            <person name="Skrzypek M.S."/>
            <person name="Soll D."/>
            <person name="Staggs R."/>
            <person name="Stansfield I."/>
            <person name="Stumpf M.P."/>
            <person name="Sudbery P.E."/>
            <person name="Srikantha T."/>
            <person name="Zeng Q."/>
            <person name="Berman J."/>
            <person name="Berriman M."/>
            <person name="Heitman J."/>
            <person name="Gow N.A."/>
            <person name="Lorenz M.C."/>
            <person name="Birren B.W."/>
            <person name="Kellis M."/>
            <person name="Cuomo C.A."/>
        </authorList>
    </citation>
    <scope>NUCLEOTIDE SEQUENCE [LARGE SCALE GENOMIC DNA]</scope>
    <source>
        <strain evidence="17">ATCC 11503 / BCRC 21390 / CBS 2605 / JCM 1781 / NBRC 1676 / NRRL YB-4239</strain>
    </source>
</reference>
<dbReference type="VEuPathDB" id="FungiDB:LELG_05170"/>
<dbReference type="InterPro" id="IPR040382">
    <property type="entry name" value="NOL10/Enp2"/>
</dbReference>
<feature type="compositionally biased region" description="Basic and acidic residues" evidence="11">
    <location>
        <begin position="765"/>
        <end position="784"/>
    </location>
</feature>
<evidence type="ECO:0000259" key="13">
    <source>
        <dbReference type="Pfam" id="PF08159"/>
    </source>
</evidence>
<feature type="transmembrane region" description="Helical" evidence="12">
    <location>
        <begin position="38"/>
        <end position="61"/>
    </location>
</feature>
<organism evidence="16 17">
    <name type="scientific">Lodderomyces elongisporus (strain ATCC 11503 / CBS 2605 / JCM 1781 / NBRC 1676 / NRRL YB-4239)</name>
    <name type="common">Yeast</name>
    <name type="synonym">Saccharomyces elongisporus</name>
    <dbReference type="NCBI Taxonomy" id="379508"/>
    <lineage>
        <taxon>Eukaryota</taxon>
        <taxon>Fungi</taxon>
        <taxon>Dikarya</taxon>
        <taxon>Ascomycota</taxon>
        <taxon>Saccharomycotina</taxon>
        <taxon>Pichiomycetes</taxon>
        <taxon>Debaryomycetaceae</taxon>
        <taxon>Candida/Lodderomyces clade</taxon>
        <taxon>Lodderomyces</taxon>
    </lineage>
</organism>
<comment type="subcellular location">
    <subcellularLocation>
        <location evidence="1">Nucleus</location>
        <location evidence="1">Nucleolus</location>
    </subcellularLocation>
</comment>
<protein>
    <submittedName>
        <fullName evidence="16">Uncharacterized protein</fullName>
    </submittedName>
</protein>
<keyword evidence="6" id="KW-0853">WD repeat</keyword>
<evidence type="ECO:0000313" key="17">
    <source>
        <dbReference type="Proteomes" id="UP000001996"/>
    </source>
</evidence>
<feature type="compositionally biased region" description="Basic and acidic residues" evidence="11">
    <location>
        <begin position="679"/>
        <end position="700"/>
    </location>
</feature>
<evidence type="ECO:0000256" key="8">
    <source>
        <dbReference type="ARBA" id="ARBA00023242"/>
    </source>
</evidence>
<evidence type="ECO:0000313" key="16">
    <source>
        <dbReference type="EMBL" id="EDK46989.1"/>
    </source>
</evidence>
<evidence type="ECO:0000256" key="6">
    <source>
        <dbReference type="ARBA" id="ARBA00022574"/>
    </source>
</evidence>
<dbReference type="InParanoid" id="A5E6D1"/>
<evidence type="ECO:0000256" key="7">
    <source>
        <dbReference type="ARBA" id="ARBA00022737"/>
    </source>
</evidence>
<dbReference type="SUPFAM" id="SSF50978">
    <property type="entry name" value="WD40 repeat-like"/>
    <property type="match status" value="1"/>
</dbReference>
<dbReference type="InterPro" id="IPR056550">
    <property type="entry name" value="NOL10_2nd"/>
</dbReference>
<dbReference type="Pfam" id="PF23098">
    <property type="entry name" value="Beta-prop_NOL10_N"/>
    <property type="match status" value="1"/>
</dbReference>
<feature type="domain" description="Nucleolar protein 10-like N-terminal" evidence="15">
    <location>
        <begin position="134"/>
        <end position="481"/>
    </location>
</feature>
<keyword evidence="12" id="KW-1133">Transmembrane helix</keyword>
<dbReference type="Pfam" id="PF23097">
    <property type="entry name" value="NOL10_2nd"/>
    <property type="match status" value="1"/>
</dbReference>
<gene>
    <name evidence="16" type="ORF">LELG_05170</name>
</gene>
<evidence type="ECO:0000259" key="15">
    <source>
        <dbReference type="Pfam" id="PF23098"/>
    </source>
</evidence>
<dbReference type="InterPro" id="IPR012580">
    <property type="entry name" value="NUC153"/>
</dbReference>
<keyword evidence="4" id="KW-0698">rRNA processing</keyword>
<dbReference type="FunCoup" id="A5E6D1">
    <property type="interactions" value="1205"/>
</dbReference>
<keyword evidence="12" id="KW-0812">Transmembrane</keyword>
<keyword evidence="5" id="KW-0597">Phosphoprotein</keyword>
<evidence type="ECO:0000256" key="10">
    <source>
        <dbReference type="ARBA" id="ARBA00064135"/>
    </source>
</evidence>
<dbReference type="STRING" id="379508.A5E6D1"/>
<dbReference type="KEGG" id="lel:PVL30_005303"/>
<keyword evidence="8" id="KW-0539">Nucleus</keyword>
<name>A5E6D1_LODEL</name>
<proteinExistence type="inferred from homology"/>
<dbReference type="InterPro" id="IPR056551">
    <property type="entry name" value="Beta-prop_NOL10_N"/>
</dbReference>
<dbReference type="GO" id="GO:0030686">
    <property type="term" value="C:90S preribosome"/>
    <property type="evidence" value="ECO:0007669"/>
    <property type="project" value="TreeGrafter"/>
</dbReference>
<evidence type="ECO:0000256" key="3">
    <source>
        <dbReference type="ARBA" id="ARBA00022517"/>
    </source>
</evidence>
<feature type="compositionally biased region" description="Acidic residues" evidence="11">
    <location>
        <begin position="662"/>
        <end position="678"/>
    </location>
</feature>
<dbReference type="PANTHER" id="PTHR14927:SF0">
    <property type="entry name" value="NUCLEOLAR PROTEIN 10"/>
    <property type="match status" value="1"/>
</dbReference>
<dbReference type="SMART" id="SM00320">
    <property type="entry name" value="WD40"/>
    <property type="match status" value="3"/>
</dbReference>
<evidence type="ECO:0000256" key="9">
    <source>
        <dbReference type="ARBA" id="ARBA00058105"/>
    </source>
</evidence>
<dbReference type="PANTHER" id="PTHR14927">
    <property type="entry name" value="NUCLEOLAR PROTEIN 10"/>
    <property type="match status" value="1"/>
</dbReference>
<dbReference type="eggNOG" id="KOG2321">
    <property type="taxonomic scope" value="Eukaryota"/>
</dbReference>
<feature type="compositionally biased region" description="Basic and acidic residues" evidence="11">
    <location>
        <begin position="733"/>
        <end position="749"/>
    </location>
</feature>